<feature type="domain" description="Transglycosylase SLT" evidence="4">
    <location>
        <begin position="34"/>
        <end position="164"/>
    </location>
</feature>
<protein>
    <submittedName>
        <fullName evidence="5">Lytic transglycosylase domain-containing protein</fullName>
    </submittedName>
</protein>
<dbReference type="SUPFAM" id="SSF53955">
    <property type="entry name" value="Lysozyme-like"/>
    <property type="match status" value="1"/>
</dbReference>
<dbReference type="Gene3D" id="1.10.530.10">
    <property type="match status" value="1"/>
</dbReference>
<dbReference type="RefSeq" id="WP_226614115.1">
    <property type="nucleotide sequence ID" value="NZ_JAJAQI010000080.1"/>
</dbReference>
<dbReference type="InterPro" id="IPR023346">
    <property type="entry name" value="Lysozyme-like_dom_sf"/>
</dbReference>
<reference evidence="5" key="1">
    <citation type="submission" date="2021-10" db="EMBL/GenBank/DDBJ databases">
        <title>Roseicella aerolatum sp. nov., isolated from aerosols of e-waste dismantling site.</title>
        <authorList>
            <person name="Qin T."/>
        </authorList>
    </citation>
    <scope>NUCLEOTIDE SEQUENCE</scope>
    <source>
        <strain evidence="5">GB24</strain>
    </source>
</reference>
<dbReference type="InterPro" id="IPR008258">
    <property type="entry name" value="Transglycosylase_SLT_dom_1"/>
</dbReference>
<feature type="signal peptide" evidence="3">
    <location>
        <begin position="1"/>
        <end position="23"/>
    </location>
</feature>
<dbReference type="EMBL" id="JAJAQI010000080">
    <property type="protein sequence ID" value="MCB4825307.1"/>
    <property type="molecule type" value="Genomic_DNA"/>
</dbReference>
<dbReference type="Proteomes" id="UP001139311">
    <property type="component" value="Unassembled WGS sequence"/>
</dbReference>
<organism evidence="5 6">
    <name type="scientific">Roseicella aerolata</name>
    <dbReference type="NCBI Taxonomy" id="2883479"/>
    <lineage>
        <taxon>Bacteria</taxon>
        <taxon>Pseudomonadati</taxon>
        <taxon>Pseudomonadota</taxon>
        <taxon>Alphaproteobacteria</taxon>
        <taxon>Acetobacterales</taxon>
        <taxon>Roseomonadaceae</taxon>
        <taxon>Roseicella</taxon>
    </lineage>
</organism>
<feature type="compositionally biased region" description="Polar residues" evidence="2">
    <location>
        <begin position="260"/>
        <end position="269"/>
    </location>
</feature>
<dbReference type="AlphaFoldDB" id="A0A9X1LDU2"/>
<comment type="similarity">
    <text evidence="1">Belongs to the virb1 family.</text>
</comment>
<sequence>MRAFVFACGLLLLLLPVAAPAQAPEPAELCRAAIARAEREQGIPPRLLAAIGRVESGRRDPATGTIAPWPWAINAEGRGSFFPDKAAAIAAVRALQAQGVRSIDVGCLQVNLRHHPAAFASLEEAFDPLANARYAARFLSALQAAGRGDWMQAAAHYHSQTPHLAEAYRARVSAAWLAEQGRPAPALAALAPSPPVPVIAPGGGAMLGNGADRASMMPSVNGSGRGLDAYRAAPIPRIGAAAPVLAAAQRIGQEYIRPPSVQSRFSPRSSPIAVFGPR</sequence>
<proteinExistence type="inferred from homology"/>
<accession>A0A9X1LDU2</accession>
<evidence type="ECO:0000256" key="3">
    <source>
        <dbReference type="SAM" id="SignalP"/>
    </source>
</evidence>
<feature type="region of interest" description="Disordered" evidence="2">
    <location>
        <begin position="259"/>
        <end position="278"/>
    </location>
</feature>
<comment type="caution">
    <text evidence="5">The sequence shown here is derived from an EMBL/GenBank/DDBJ whole genome shotgun (WGS) entry which is preliminary data.</text>
</comment>
<name>A0A9X1LDU2_9PROT</name>
<feature type="chain" id="PRO_5040718130" evidence="3">
    <location>
        <begin position="24"/>
        <end position="278"/>
    </location>
</feature>
<keyword evidence="6" id="KW-1185">Reference proteome</keyword>
<keyword evidence="3" id="KW-0732">Signal</keyword>
<evidence type="ECO:0000313" key="5">
    <source>
        <dbReference type="EMBL" id="MCB4825307.1"/>
    </source>
</evidence>
<evidence type="ECO:0000313" key="6">
    <source>
        <dbReference type="Proteomes" id="UP001139311"/>
    </source>
</evidence>
<evidence type="ECO:0000256" key="1">
    <source>
        <dbReference type="ARBA" id="ARBA00009387"/>
    </source>
</evidence>
<gene>
    <name evidence="5" type="ORF">LHA35_26680</name>
</gene>
<evidence type="ECO:0000256" key="2">
    <source>
        <dbReference type="SAM" id="MobiDB-lite"/>
    </source>
</evidence>
<dbReference type="CDD" id="cd13400">
    <property type="entry name" value="LT_IagB-like"/>
    <property type="match status" value="1"/>
</dbReference>
<evidence type="ECO:0000259" key="4">
    <source>
        <dbReference type="Pfam" id="PF01464"/>
    </source>
</evidence>
<dbReference type="Pfam" id="PF01464">
    <property type="entry name" value="SLT"/>
    <property type="match status" value="1"/>
</dbReference>